<keyword evidence="2" id="KW-0812">Transmembrane</keyword>
<evidence type="ECO:0000313" key="4">
    <source>
        <dbReference type="Proteomes" id="UP000677913"/>
    </source>
</evidence>
<dbReference type="Proteomes" id="UP000677913">
    <property type="component" value="Unassembled WGS sequence"/>
</dbReference>
<dbReference type="Pfam" id="PF26606">
    <property type="entry name" value="SCO4848"/>
    <property type="match status" value="1"/>
</dbReference>
<keyword evidence="2" id="KW-1133">Transmembrane helix</keyword>
<keyword evidence="2" id="KW-0472">Membrane</keyword>
<accession>A0A8J8BCG3</accession>
<gene>
    <name evidence="3" type="ORF">KGA66_01725</name>
</gene>
<dbReference type="NCBIfam" id="NF046117">
    <property type="entry name" value="SCO4848_fam"/>
    <property type="match status" value="1"/>
</dbReference>
<organism evidence="3 4">
    <name type="scientific">Actinocrinis puniceicyclus</name>
    <dbReference type="NCBI Taxonomy" id="977794"/>
    <lineage>
        <taxon>Bacteria</taxon>
        <taxon>Bacillati</taxon>
        <taxon>Actinomycetota</taxon>
        <taxon>Actinomycetes</taxon>
        <taxon>Catenulisporales</taxon>
        <taxon>Actinospicaceae</taxon>
        <taxon>Actinocrinis</taxon>
    </lineage>
</organism>
<reference evidence="3" key="1">
    <citation type="submission" date="2021-04" db="EMBL/GenBank/DDBJ databases">
        <title>Genome based classification of Actinospica acidithermotolerans sp. nov., an actinobacterium isolated from an Indonesian hot spring.</title>
        <authorList>
            <person name="Kusuma A.B."/>
            <person name="Putra K.E."/>
            <person name="Nafisah S."/>
            <person name="Loh J."/>
            <person name="Nouioui I."/>
            <person name="Goodfellow M."/>
        </authorList>
    </citation>
    <scope>NUCLEOTIDE SEQUENCE</scope>
    <source>
        <strain evidence="3">DSM 45618</strain>
    </source>
</reference>
<dbReference type="InterPro" id="IPR058061">
    <property type="entry name" value="SCO4848-like"/>
</dbReference>
<protein>
    <submittedName>
        <fullName evidence="3">Uncharacterized protein</fullName>
    </submittedName>
</protein>
<feature type="region of interest" description="Disordered" evidence="1">
    <location>
        <begin position="76"/>
        <end position="96"/>
    </location>
</feature>
<dbReference type="AlphaFoldDB" id="A0A8J8BCG3"/>
<dbReference type="RefSeq" id="WP_211463716.1">
    <property type="nucleotide sequence ID" value="NZ_JAGSXH010000003.1"/>
</dbReference>
<evidence type="ECO:0000313" key="3">
    <source>
        <dbReference type="EMBL" id="MBS2961749.1"/>
    </source>
</evidence>
<name>A0A8J8BCG3_9ACTN</name>
<keyword evidence="4" id="KW-1185">Reference proteome</keyword>
<feature type="transmembrane region" description="Helical" evidence="2">
    <location>
        <begin position="7"/>
        <end position="30"/>
    </location>
</feature>
<comment type="caution">
    <text evidence="3">The sequence shown here is derived from an EMBL/GenBank/DDBJ whole genome shotgun (WGS) entry which is preliminary data.</text>
</comment>
<dbReference type="EMBL" id="JAGSXH010000003">
    <property type="protein sequence ID" value="MBS2961749.1"/>
    <property type="molecule type" value="Genomic_DNA"/>
</dbReference>
<proteinExistence type="predicted"/>
<sequence length="96" mass="10613">MKLSRRASWFLIVFAVWSWFIWVTLVKNIWQDPRSWSHGATGFLLVHVVLAGVSLVLGSAIGRLGWRGLRATRGGTEGVRAAAGRSPEPSQVTGRR</sequence>
<evidence type="ECO:0000256" key="2">
    <source>
        <dbReference type="SAM" id="Phobius"/>
    </source>
</evidence>
<evidence type="ECO:0000256" key="1">
    <source>
        <dbReference type="SAM" id="MobiDB-lite"/>
    </source>
</evidence>
<feature type="transmembrane region" description="Helical" evidence="2">
    <location>
        <begin position="42"/>
        <end position="66"/>
    </location>
</feature>